<dbReference type="EMBL" id="CP070496">
    <property type="protein sequence ID" value="QSB04193.1"/>
    <property type="molecule type" value="Genomic_DNA"/>
</dbReference>
<dbReference type="KEGG" id="nav:JQS30_10250"/>
<keyword evidence="3" id="KW-1185">Reference proteome</keyword>
<accession>A0A895XKV4</accession>
<evidence type="ECO:0000313" key="2">
    <source>
        <dbReference type="EMBL" id="QSB04193.1"/>
    </source>
</evidence>
<protein>
    <recommendedName>
        <fullName evidence="1">Cysteine-rich CPCC domain-containing protein</fullName>
    </recommendedName>
</protein>
<feature type="domain" description="Cysteine-rich CPCC" evidence="1">
    <location>
        <begin position="7"/>
        <end position="66"/>
    </location>
</feature>
<reference evidence="2" key="1">
    <citation type="submission" date="2021-02" db="EMBL/GenBank/DDBJ databases">
        <title>Natronoglycomyces albus gen. nov., sp. nov, a haloalkaliphilic actinobacterium from a soda solonchak soil.</title>
        <authorList>
            <person name="Sorokin D.Y."/>
            <person name="Khijniak T.V."/>
            <person name="Zakharycheva A.P."/>
            <person name="Boueva O.V."/>
            <person name="Ariskina E.V."/>
            <person name="Hahnke R.L."/>
            <person name="Bunk B."/>
            <person name="Sproer C."/>
            <person name="Schumann P."/>
            <person name="Evtushenko L.I."/>
            <person name="Kublanov I.V."/>
        </authorList>
    </citation>
    <scope>NUCLEOTIDE SEQUENCE</scope>
    <source>
        <strain evidence="2">DSM 106290</strain>
    </source>
</reference>
<dbReference type="AlphaFoldDB" id="A0A895XKV4"/>
<dbReference type="Proteomes" id="UP000662939">
    <property type="component" value="Chromosome"/>
</dbReference>
<dbReference type="Pfam" id="PF14206">
    <property type="entry name" value="Cys_rich_CPCC"/>
    <property type="match status" value="1"/>
</dbReference>
<gene>
    <name evidence="2" type="ORF">JQS30_10250</name>
</gene>
<proteinExistence type="predicted"/>
<dbReference type="RefSeq" id="WP_213170193.1">
    <property type="nucleotide sequence ID" value="NZ_CP070496.1"/>
</dbReference>
<evidence type="ECO:0000313" key="3">
    <source>
        <dbReference type="Proteomes" id="UP000662939"/>
    </source>
</evidence>
<organism evidence="2 3">
    <name type="scientific">Natronoglycomyces albus</name>
    <dbReference type="NCBI Taxonomy" id="2811108"/>
    <lineage>
        <taxon>Bacteria</taxon>
        <taxon>Bacillati</taxon>
        <taxon>Actinomycetota</taxon>
        <taxon>Actinomycetes</taxon>
        <taxon>Glycomycetales</taxon>
        <taxon>Glycomycetaceae</taxon>
        <taxon>Natronoglycomyces</taxon>
    </lineage>
</organism>
<evidence type="ECO:0000259" key="1">
    <source>
        <dbReference type="Pfam" id="PF14206"/>
    </source>
</evidence>
<name>A0A895XKV4_9ACTN</name>
<sequence length="125" mass="14713">MNSTIKFPCPCCGYVVHDDVGSYMICPVCWWEDDLIQLRWPTLRGGANKPSLVEVRKNYRSSGAYGSDPRIVSLTSSYEKIEEKEEGFRAVDVEKDNFEAEYDQLDPWPEDRSTLYWWRSTFWRL</sequence>
<dbReference type="InterPro" id="IPR025983">
    <property type="entry name" value="Cys_rich_CPCC"/>
</dbReference>